<evidence type="ECO:0000259" key="2">
    <source>
        <dbReference type="PROSITE" id="PS50042"/>
    </source>
</evidence>
<evidence type="ECO:0000313" key="4">
    <source>
        <dbReference type="Proteomes" id="UP000593567"/>
    </source>
</evidence>
<dbReference type="InterPro" id="IPR018488">
    <property type="entry name" value="cNMP-bd_CS"/>
</dbReference>
<evidence type="ECO:0000313" key="3">
    <source>
        <dbReference type="EMBL" id="KAF6032151.1"/>
    </source>
</evidence>
<dbReference type="SUPFAM" id="SSF51206">
    <property type="entry name" value="cAMP-binding domain-like"/>
    <property type="match status" value="2"/>
</dbReference>
<dbReference type="Gene3D" id="2.60.120.10">
    <property type="entry name" value="Jelly Rolls"/>
    <property type="match status" value="2"/>
</dbReference>
<dbReference type="PROSITE" id="PS00888">
    <property type="entry name" value="CNMP_BINDING_1"/>
    <property type="match status" value="1"/>
</dbReference>
<dbReference type="PROSITE" id="PS50042">
    <property type="entry name" value="CNMP_BINDING_3"/>
    <property type="match status" value="2"/>
</dbReference>
<gene>
    <name evidence="3" type="ORF">EB796_009546</name>
</gene>
<dbReference type="InterPro" id="IPR000595">
    <property type="entry name" value="cNMP-bd_dom"/>
</dbReference>
<dbReference type="Proteomes" id="UP000593567">
    <property type="component" value="Unassembled WGS sequence"/>
</dbReference>
<dbReference type="InterPro" id="IPR018490">
    <property type="entry name" value="cNMP-bd_dom_sf"/>
</dbReference>
<comment type="caution">
    <text evidence="3">The sequence shown here is derived from an EMBL/GenBank/DDBJ whole genome shotgun (WGS) entry which is preliminary data.</text>
</comment>
<organism evidence="3 4">
    <name type="scientific">Bugula neritina</name>
    <name type="common">Brown bryozoan</name>
    <name type="synonym">Sertularia neritina</name>
    <dbReference type="NCBI Taxonomy" id="10212"/>
    <lineage>
        <taxon>Eukaryota</taxon>
        <taxon>Metazoa</taxon>
        <taxon>Spiralia</taxon>
        <taxon>Lophotrochozoa</taxon>
        <taxon>Bryozoa</taxon>
        <taxon>Gymnolaemata</taxon>
        <taxon>Cheilostomatida</taxon>
        <taxon>Flustrina</taxon>
        <taxon>Buguloidea</taxon>
        <taxon>Bugulidae</taxon>
        <taxon>Bugula</taxon>
    </lineage>
</organism>
<feature type="compositionally biased region" description="Basic and acidic residues" evidence="1">
    <location>
        <begin position="248"/>
        <end position="259"/>
    </location>
</feature>
<dbReference type="PANTHER" id="PTHR23011:SF28">
    <property type="entry name" value="CYCLIC NUCLEOTIDE-BINDING DOMAIN CONTAINING PROTEIN"/>
    <property type="match status" value="1"/>
</dbReference>
<dbReference type="EMBL" id="VXIV02001533">
    <property type="protein sequence ID" value="KAF6032151.1"/>
    <property type="molecule type" value="Genomic_DNA"/>
</dbReference>
<keyword evidence="4" id="KW-1185">Reference proteome</keyword>
<feature type="domain" description="Cyclic nucleotide-binding" evidence="2">
    <location>
        <begin position="11"/>
        <end position="96"/>
    </location>
</feature>
<feature type="region of interest" description="Disordered" evidence="1">
    <location>
        <begin position="242"/>
        <end position="288"/>
    </location>
</feature>
<dbReference type="OrthoDB" id="166212at2759"/>
<name>A0A7J7K2H7_BUGNE</name>
<dbReference type="PROSITE" id="PS00889">
    <property type="entry name" value="CNMP_BINDING_2"/>
    <property type="match status" value="1"/>
</dbReference>
<proteinExistence type="predicted"/>
<dbReference type="Pfam" id="PF00027">
    <property type="entry name" value="cNMP_binding"/>
    <property type="match status" value="1"/>
</dbReference>
<sequence>MQREMCKLGWYQRVEPNRVIIREGQRAYNFYFILSGTVVITEWNEVMKSSQTKCMLQRGMEFGEQAVFKKAYRSATVISRSTTELLCLDASDLASIYICGWDAPIRDPHIIHFLSTLYFLNNFPMELLQTNSQAIMFHHFRQGKVLVANSNVAQWIYIVKSGSLMVIKKLKDNKSFNSLQKFKEGEFNRFLEFAANQSFGKSSKYNFKANKLAKSNLPTQGGSVTGLPATINCKKYQASGATSNSTHRLSEDNSKKSTNDVKLPPLVERRKLDAPSPDADDSSFNHNITDEEADCNGYPTYIKIAVLEKGQYFGLSSTVFENQPSVSLISNGADCLLLSKQFFFKHCSEKMLTQLKEKEFPYPTEEQLQMKLTAHLKWIRFKSQYYAENVQRVMNL</sequence>
<accession>A0A7J7K2H7</accession>
<dbReference type="AlphaFoldDB" id="A0A7J7K2H7"/>
<evidence type="ECO:0000256" key="1">
    <source>
        <dbReference type="SAM" id="MobiDB-lite"/>
    </source>
</evidence>
<feature type="domain" description="Cyclic nucleotide-binding" evidence="2">
    <location>
        <begin position="119"/>
        <end position="187"/>
    </location>
</feature>
<protein>
    <recommendedName>
        <fullName evidence="2">Cyclic nucleotide-binding domain-containing protein</fullName>
    </recommendedName>
</protein>
<dbReference type="CDD" id="cd00038">
    <property type="entry name" value="CAP_ED"/>
    <property type="match status" value="1"/>
</dbReference>
<reference evidence="3" key="1">
    <citation type="submission" date="2020-06" db="EMBL/GenBank/DDBJ databases">
        <title>Draft genome of Bugula neritina, a colonial animal packing powerful symbionts and potential medicines.</title>
        <authorList>
            <person name="Rayko M."/>
        </authorList>
    </citation>
    <scope>NUCLEOTIDE SEQUENCE [LARGE SCALE GENOMIC DNA]</scope>
    <source>
        <strain evidence="3">Kwan_BN1</strain>
    </source>
</reference>
<dbReference type="PANTHER" id="PTHR23011">
    <property type="entry name" value="CYCLIC NUCLEOTIDE-BINDING DOMAIN CONTAINING PROTEIN"/>
    <property type="match status" value="1"/>
</dbReference>
<dbReference type="InterPro" id="IPR014710">
    <property type="entry name" value="RmlC-like_jellyroll"/>
</dbReference>